<evidence type="ECO:0000256" key="2">
    <source>
        <dbReference type="ARBA" id="ARBA00023002"/>
    </source>
</evidence>
<reference evidence="5 6" key="1">
    <citation type="submission" date="2023-12" db="EMBL/GenBank/DDBJ databases">
        <title>Novel species of the genus Arcicella isolated from rivers.</title>
        <authorList>
            <person name="Lu H."/>
        </authorList>
    </citation>
    <scope>NUCLEOTIDE SEQUENCE [LARGE SCALE GENOMIC DNA]</scope>
    <source>
        <strain evidence="5 6">LMG 21963</strain>
    </source>
</reference>
<organism evidence="5 6">
    <name type="scientific">Arcicella aquatica</name>
    <dbReference type="NCBI Taxonomy" id="217141"/>
    <lineage>
        <taxon>Bacteria</taxon>
        <taxon>Pseudomonadati</taxon>
        <taxon>Bacteroidota</taxon>
        <taxon>Cytophagia</taxon>
        <taxon>Cytophagales</taxon>
        <taxon>Flectobacillaceae</taxon>
        <taxon>Arcicella</taxon>
    </lineage>
</organism>
<protein>
    <recommendedName>
        <fullName evidence="1">peptide-methionine (R)-S-oxide reductase</fullName>
        <ecNumber evidence="1">1.8.4.12</ecNumber>
    </recommendedName>
</protein>
<dbReference type="PROSITE" id="PS51257">
    <property type="entry name" value="PROKAR_LIPOPROTEIN"/>
    <property type="match status" value="1"/>
</dbReference>
<dbReference type="InterPro" id="IPR011057">
    <property type="entry name" value="Mss4-like_sf"/>
</dbReference>
<dbReference type="PROSITE" id="PS51790">
    <property type="entry name" value="MSRB"/>
    <property type="match status" value="1"/>
</dbReference>
<comment type="catalytic activity">
    <reaction evidence="3">
        <text>L-methionyl-[protein] + [thioredoxin]-disulfide + H2O = L-methionyl-(R)-S-oxide-[protein] + [thioredoxin]-dithiol</text>
        <dbReference type="Rhea" id="RHEA:24164"/>
        <dbReference type="Rhea" id="RHEA-COMP:10698"/>
        <dbReference type="Rhea" id="RHEA-COMP:10700"/>
        <dbReference type="Rhea" id="RHEA-COMP:12313"/>
        <dbReference type="Rhea" id="RHEA-COMP:12314"/>
        <dbReference type="ChEBI" id="CHEBI:15377"/>
        <dbReference type="ChEBI" id="CHEBI:16044"/>
        <dbReference type="ChEBI" id="CHEBI:29950"/>
        <dbReference type="ChEBI" id="CHEBI:45764"/>
        <dbReference type="ChEBI" id="CHEBI:50058"/>
        <dbReference type="EC" id="1.8.4.12"/>
    </reaction>
</comment>
<comment type="caution">
    <text evidence="5">The sequence shown here is derived from an EMBL/GenBank/DDBJ whole genome shotgun (WGS) entry which is preliminary data.</text>
</comment>
<dbReference type="InterPro" id="IPR002579">
    <property type="entry name" value="Met_Sox_Rdtase_MsrB_dom"/>
</dbReference>
<evidence type="ECO:0000313" key="6">
    <source>
        <dbReference type="Proteomes" id="UP001304671"/>
    </source>
</evidence>
<sequence>MKNLLLSLFIAVITAACKGYTQEGMPQKFEIEKSDEAWKKALTPEQFQITRKKGTEKAFSGKYVYNHQIGTYHCVCCKQEIFTSNTKFEAGTGWPSFWSPISNTNVLVVSDDSKGVSHEEVICSKCGAHLGYLFDDGPKPTGKRYSINSLSLAFEKK</sequence>
<dbReference type="NCBIfam" id="TIGR00357">
    <property type="entry name" value="peptide-methionine (R)-S-oxide reductase MsrB"/>
    <property type="match status" value="1"/>
</dbReference>
<evidence type="ECO:0000256" key="3">
    <source>
        <dbReference type="ARBA" id="ARBA00048488"/>
    </source>
</evidence>
<accession>A0ABU5QQD6</accession>
<dbReference type="EMBL" id="JAYFUL010000025">
    <property type="protein sequence ID" value="MEA5259085.1"/>
    <property type="molecule type" value="Genomic_DNA"/>
</dbReference>
<gene>
    <name evidence="5" type="primary">msrB</name>
    <name evidence="5" type="ORF">VB264_14915</name>
</gene>
<name>A0ABU5QQD6_9BACT</name>
<dbReference type="PANTHER" id="PTHR10173:SF52">
    <property type="entry name" value="METHIONINE-R-SULFOXIDE REDUCTASE B1"/>
    <property type="match status" value="1"/>
</dbReference>
<keyword evidence="6" id="KW-1185">Reference proteome</keyword>
<dbReference type="PANTHER" id="PTHR10173">
    <property type="entry name" value="METHIONINE SULFOXIDE REDUCTASE"/>
    <property type="match status" value="1"/>
</dbReference>
<dbReference type="Proteomes" id="UP001304671">
    <property type="component" value="Unassembled WGS sequence"/>
</dbReference>
<dbReference type="SUPFAM" id="SSF51316">
    <property type="entry name" value="Mss4-like"/>
    <property type="match status" value="1"/>
</dbReference>
<evidence type="ECO:0000313" key="5">
    <source>
        <dbReference type="EMBL" id="MEA5259085.1"/>
    </source>
</evidence>
<dbReference type="RefSeq" id="WP_323250598.1">
    <property type="nucleotide sequence ID" value="NZ_JAYFUL010000025.1"/>
</dbReference>
<evidence type="ECO:0000259" key="4">
    <source>
        <dbReference type="PROSITE" id="PS51790"/>
    </source>
</evidence>
<dbReference type="Gene3D" id="2.170.150.20">
    <property type="entry name" value="Peptide methionine sulfoxide reductase"/>
    <property type="match status" value="1"/>
</dbReference>
<evidence type="ECO:0000256" key="1">
    <source>
        <dbReference type="ARBA" id="ARBA00012499"/>
    </source>
</evidence>
<dbReference type="GO" id="GO:0033743">
    <property type="term" value="F:peptide-methionine (R)-S-oxide reductase activity"/>
    <property type="evidence" value="ECO:0007669"/>
    <property type="project" value="UniProtKB-EC"/>
</dbReference>
<dbReference type="InterPro" id="IPR028427">
    <property type="entry name" value="Met_Sox_Rdtase_MsrB"/>
</dbReference>
<feature type="domain" description="MsrB" evidence="4">
    <location>
        <begin position="35"/>
        <end position="157"/>
    </location>
</feature>
<dbReference type="Pfam" id="PF01641">
    <property type="entry name" value="SelR"/>
    <property type="match status" value="1"/>
</dbReference>
<dbReference type="EC" id="1.8.4.12" evidence="1"/>
<proteinExistence type="predicted"/>
<keyword evidence="2 5" id="KW-0560">Oxidoreductase</keyword>